<sequence length="145" mass="17406">MEAKEVLEKFITEMKNFEEFWGAKIQHLLDNRSGEALSQLQKCNLTEEREKRRSEIIAIQDRFLSKKALSLKQDRRTTLTYQIPPEYNQVITSERKINDKKYEIDVALENGEKKTYTLVLEEGAWKIDQMAFMYYDKWKKSRQLF</sequence>
<evidence type="ECO:0000313" key="2">
    <source>
        <dbReference type="EMBL" id="CEN38610.1"/>
    </source>
</evidence>
<evidence type="ECO:0000313" key="3">
    <source>
        <dbReference type="Proteomes" id="UP000038083"/>
    </source>
</evidence>
<dbReference type="Proteomes" id="UP000038083">
    <property type="component" value="Unassembled WGS sequence"/>
</dbReference>
<dbReference type="EMBL" id="CDOG01000023">
    <property type="protein sequence ID" value="CEN38610.1"/>
    <property type="molecule type" value="Genomic_DNA"/>
</dbReference>
<dbReference type="OrthoDB" id="1151164at2"/>
<evidence type="ECO:0000259" key="1">
    <source>
        <dbReference type="Pfam" id="PF15655"/>
    </source>
</evidence>
<proteinExistence type="predicted"/>
<protein>
    <recommendedName>
        <fullName evidence="1">NTF2 fold immunity protein domain-containing protein</fullName>
    </recommendedName>
</protein>
<dbReference type="InterPro" id="IPR028049">
    <property type="entry name" value="Imm-NTF2"/>
</dbReference>
<gene>
    <name evidence="2" type="ORF">CCYN74_30210</name>
</gene>
<dbReference type="RefSeq" id="WP_041996665.1">
    <property type="nucleotide sequence ID" value="NZ_CDOG01000023.1"/>
</dbReference>
<name>A0A0B7HH74_9FLAO</name>
<dbReference type="AlphaFoldDB" id="A0A0B7HH74"/>
<accession>A0A0B7HH74</accession>
<reference evidence="2 3" key="1">
    <citation type="submission" date="2015-01" db="EMBL/GenBank/DDBJ databases">
        <authorList>
            <person name="Xiang T."/>
            <person name="Song Y."/>
            <person name="Huang L."/>
            <person name="Wang B."/>
            <person name="Wu P."/>
        </authorList>
    </citation>
    <scope>NUCLEOTIDE SEQUENCE [LARGE SCALE GENOMIC DNA]</scope>
    <source>
        <strain evidence="2 3">Ccy74</strain>
    </source>
</reference>
<dbReference type="Pfam" id="PF15655">
    <property type="entry name" value="Imm-NTF2"/>
    <property type="match status" value="1"/>
</dbReference>
<feature type="domain" description="NTF2 fold immunity protein" evidence="1">
    <location>
        <begin position="3"/>
        <end position="141"/>
    </location>
</feature>
<organism evidence="2 3">
    <name type="scientific">Capnocytophaga cynodegmi</name>
    <dbReference type="NCBI Taxonomy" id="28189"/>
    <lineage>
        <taxon>Bacteria</taxon>
        <taxon>Pseudomonadati</taxon>
        <taxon>Bacteroidota</taxon>
        <taxon>Flavobacteriia</taxon>
        <taxon>Flavobacteriales</taxon>
        <taxon>Flavobacteriaceae</taxon>
        <taxon>Capnocytophaga</taxon>
    </lineage>
</organism>